<name>A0A0F7VCL7_TOXGV</name>
<sequence length="118" mass="12856">MLRTASLSSEEVEAREHIALNGSSKNLHDPGGGTPAVYFFATMPYVSDESKRPLLVAVAERKLFGGSAVRAPVKPFQTPQQLSQDQARYEVRGGNGKPRPPQMTPVDSFVGIVQAKRF</sequence>
<evidence type="ECO:0000313" key="1">
    <source>
        <dbReference type="EMBL" id="CEL77735.1"/>
    </source>
</evidence>
<protein>
    <submittedName>
        <fullName evidence="1">Uncharacterized protein</fullName>
    </submittedName>
</protein>
<gene>
    <name evidence="1" type="ORF">BN1205_100450</name>
</gene>
<accession>A0A0F7VCL7</accession>
<dbReference type="EMBL" id="LN714501">
    <property type="protein sequence ID" value="CEL77735.1"/>
    <property type="molecule type" value="Genomic_DNA"/>
</dbReference>
<reference evidence="1" key="1">
    <citation type="journal article" date="2015" name="PLoS ONE">
        <title>Comprehensive Evaluation of Toxoplasma gondii VEG and Neospora caninum LIV Genomes with Tachyzoite Stage Transcriptome and Proteome Defines Novel Transcript Features.</title>
        <authorList>
            <person name="Ramaprasad A."/>
            <person name="Mourier T."/>
            <person name="Naeem R."/>
            <person name="Malas T.B."/>
            <person name="Moussa E."/>
            <person name="Panigrahi A."/>
            <person name="Vermont S.J."/>
            <person name="Otto T.D."/>
            <person name="Wastling J."/>
            <person name="Pain A."/>
        </authorList>
    </citation>
    <scope>NUCLEOTIDE SEQUENCE</scope>
    <source>
        <strain evidence="1">VEG</strain>
    </source>
</reference>
<proteinExistence type="predicted"/>
<dbReference type="AlphaFoldDB" id="A0A0F7VCL7"/>
<organism evidence="1">
    <name type="scientific">Toxoplasma gondii (strain ATCC 50861 / VEG)</name>
    <dbReference type="NCBI Taxonomy" id="432359"/>
    <lineage>
        <taxon>Eukaryota</taxon>
        <taxon>Sar</taxon>
        <taxon>Alveolata</taxon>
        <taxon>Apicomplexa</taxon>
        <taxon>Conoidasida</taxon>
        <taxon>Coccidia</taxon>
        <taxon>Eucoccidiorida</taxon>
        <taxon>Eimeriorina</taxon>
        <taxon>Sarcocystidae</taxon>
        <taxon>Toxoplasma</taxon>
    </lineage>
</organism>